<dbReference type="AlphaFoldDB" id="A0A9Q0N4E6"/>
<organism evidence="1 2">
    <name type="scientific">Pseudolycoriella hygida</name>
    <dbReference type="NCBI Taxonomy" id="35572"/>
    <lineage>
        <taxon>Eukaryota</taxon>
        <taxon>Metazoa</taxon>
        <taxon>Ecdysozoa</taxon>
        <taxon>Arthropoda</taxon>
        <taxon>Hexapoda</taxon>
        <taxon>Insecta</taxon>
        <taxon>Pterygota</taxon>
        <taxon>Neoptera</taxon>
        <taxon>Endopterygota</taxon>
        <taxon>Diptera</taxon>
        <taxon>Nematocera</taxon>
        <taxon>Sciaroidea</taxon>
        <taxon>Sciaridae</taxon>
        <taxon>Pseudolycoriella</taxon>
    </lineage>
</organism>
<comment type="caution">
    <text evidence="1">The sequence shown here is derived from an EMBL/GenBank/DDBJ whole genome shotgun (WGS) entry which is preliminary data.</text>
</comment>
<evidence type="ECO:0000313" key="1">
    <source>
        <dbReference type="EMBL" id="KAJ6643310.1"/>
    </source>
</evidence>
<keyword evidence="2" id="KW-1185">Reference proteome</keyword>
<name>A0A9Q0N4E6_9DIPT</name>
<dbReference type="OrthoDB" id="10654291at2759"/>
<sequence length="138" mass="16021">MKGWIQGSRNAEREISATFNDIKASAKTKLANDHSNFSGTVTKSLNRLEEKIASIYGIDCLDGDQQLGEGGFQYQKRYTSYEMVQQSINAQERFFEDSMRNHSELMYATDRNHSEMFEMFNSTLRTFSNIVQEYLNRM</sequence>
<proteinExistence type="predicted"/>
<accession>A0A9Q0N4E6</accession>
<gene>
    <name evidence="1" type="ORF">Bhyg_08270</name>
</gene>
<protein>
    <submittedName>
        <fullName evidence="1">Uncharacterized protein</fullName>
    </submittedName>
</protein>
<dbReference type="Proteomes" id="UP001151699">
    <property type="component" value="Chromosome B"/>
</dbReference>
<reference evidence="1" key="1">
    <citation type="submission" date="2022-07" db="EMBL/GenBank/DDBJ databases">
        <authorList>
            <person name="Trinca V."/>
            <person name="Uliana J.V.C."/>
            <person name="Torres T.T."/>
            <person name="Ward R.J."/>
            <person name="Monesi N."/>
        </authorList>
    </citation>
    <scope>NUCLEOTIDE SEQUENCE</scope>
    <source>
        <strain evidence="1">HSMRA1968</strain>
        <tissue evidence="1">Whole embryos</tissue>
    </source>
</reference>
<evidence type="ECO:0000313" key="2">
    <source>
        <dbReference type="Proteomes" id="UP001151699"/>
    </source>
</evidence>
<dbReference type="EMBL" id="WJQU01000002">
    <property type="protein sequence ID" value="KAJ6643310.1"/>
    <property type="molecule type" value="Genomic_DNA"/>
</dbReference>